<dbReference type="EMBL" id="BJXB01000003">
    <property type="protein sequence ID" value="GEM45166.1"/>
    <property type="molecule type" value="Genomic_DNA"/>
</dbReference>
<keyword evidence="4" id="KW-0677">Repeat</keyword>
<name>A0A511MYE6_DEIC1</name>
<dbReference type="InterPro" id="IPR006037">
    <property type="entry name" value="RCK_C"/>
</dbReference>
<dbReference type="InterPro" id="IPR004680">
    <property type="entry name" value="Cit_transptr-like_dom"/>
</dbReference>
<feature type="transmembrane region" description="Helical" evidence="7">
    <location>
        <begin position="139"/>
        <end position="161"/>
    </location>
</feature>
<dbReference type="Pfam" id="PF03600">
    <property type="entry name" value="CitMHS"/>
    <property type="match status" value="1"/>
</dbReference>
<evidence type="ECO:0000256" key="2">
    <source>
        <dbReference type="ARBA" id="ARBA00022448"/>
    </source>
</evidence>
<evidence type="ECO:0000313" key="9">
    <source>
        <dbReference type="EMBL" id="GEM45166.1"/>
    </source>
</evidence>
<evidence type="ECO:0000256" key="1">
    <source>
        <dbReference type="ARBA" id="ARBA00004141"/>
    </source>
</evidence>
<dbReference type="GO" id="GO:0005886">
    <property type="term" value="C:plasma membrane"/>
    <property type="evidence" value="ECO:0007669"/>
    <property type="project" value="TreeGrafter"/>
</dbReference>
<dbReference type="SUPFAM" id="SSF116726">
    <property type="entry name" value="TrkA C-terminal domain-like"/>
    <property type="match status" value="2"/>
</dbReference>
<dbReference type="AlphaFoldDB" id="A0A511MYE6"/>
<organism evidence="9 10">
    <name type="scientific">Deinococcus cellulosilyticus (strain DSM 18568 / NBRC 106333 / KACC 11606 / 5516J-15)</name>
    <dbReference type="NCBI Taxonomy" id="1223518"/>
    <lineage>
        <taxon>Bacteria</taxon>
        <taxon>Thermotogati</taxon>
        <taxon>Deinococcota</taxon>
        <taxon>Deinococci</taxon>
        <taxon>Deinococcales</taxon>
        <taxon>Deinococcaceae</taxon>
        <taxon>Deinococcus</taxon>
    </lineage>
</organism>
<keyword evidence="6 7" id="KW-0472">Membrane</keyword>
<evidence type="ECO:0000259" key="8">
    <source>
        <dbReference type="PROSITE" id="PS51202"/>
    </source>
</evidence>
<comment type="subcellular location">
    <subcellularLocation>
        <location evidence="1">Membrane</location>
        <topology evidence="1">Multi-pass membrane protein</topology>
    </subcellularLocation>
</comment>
<dbReference type="PROSITE" id="PS51202">
    <property type="entry name" value="RCK_C"/>
    <property type="match status" value="2"/>
</dbReference>
<keyword evidence="10" id="KW-1185">Reference proteome</keyword>
<keyword evidence="3 7" id="KW-0812">Transmembrane</keyword>
<dbReference type="InterPro" id="IPR051679">
    <property type="entry name" value="DASS-Related_Transporters"/>
</dbReference>
<dbReference type="GO" id="GO:0008324">
    <property type="term" value="F:monoatomic cation transmembrane transporter activity"/>
    <property type="evidence" value="ECO:0007669"/>
    <property type="project" value="InterPro"/>
</dbReference>
<evidence type="ECO:0000256" key="4">
    <source>
        <dbReference type="ARBA" id="ARBA00022737"/>
    </source>
</evidence>
<feature type="transmembrane region" description="Helical" evidence="7">
    <location>
        <begin position="49"/>
        <end position="71"/>
    </location>
</feature>
<feature type="transmembrane region" description="Helical" evidence="7">
    <location>
        <begin position="560"/>
        <end position="580"/>
    </location>
</feature>
<evidence type="ECO:0000313" key="10">
    <source>
        <dbReference type="Proteomes" id="UP000321306"/>
    </source>
</evidence>
<feature type="transmembrane region" description="Helical" evidence="7">
    <location>
        <begin position="93"/>
        <end position="119"/>
    </location>
</feature>
<protein>
    <submittedName>
        <fullName evidence="9">SLC13 family permease</fullName>
    </submittedName>
</protein>
<proteinExistence type="predicted"/>
<feature type="domain" description="RCK C-terminal" evidence="8">
    <location>
        <begin position="293"/>
        <end position="377"/>
    </location>
</feature>
<feature type="transmembrane region" description="Helical" evidence="7">
    <location>
        <begin position="523"/>
        <end position="548"/>
    </location>
</feature>
<feature type="transmembrane region" description="Helical" evidence="7">
    <location>
        <begin position="173"/>
        <end position="195"/>
    </location>
</feature>
<feature type="domain" description="RCK C-terminal" evidence="8">
    <location>
        <begin position="206"/>
        <end position="290"/>
    </location>
</feature>
<dbReference type="CDD" id="cd01115">
    <property type="entry name" value="SLC13_permease"/>
    <property type="match status" value="1"/>
</dbReference>
<reference evidence="9 10" key="1">
    <citation type="submission" date="2019-07" db="EMBL/GenBank/DDBJ databases">
        <title>Whole genome shotgun sequence of Deinococcus cellulosilyticus NBRC 106333.</title>
        <authorList>
            <person name="Hosoyama A."/>
            <person name="Uohara A."/>
            <person name="Ohji S."/>
            <person name="Ichikawa N."/>
        </authorList>
    </citation>
    <scope>NUCLEOTIDE SEQUENCE [LARGE SCALE GENOMIC DNA]</scope>
    <source>
        <strain evidence="9 10">NBRC 106333</strain>
    </source>
</reference>
<dbReference type="PANTHER" id="PTHR43652">
    <property type="entry name" value="BASIC AMINO ACID ANTIPORTER YFCC-RELATED"/>
    <property type="match status" value="1"/>
</dbReference>
<accession>A0A511MYE6</accession>
<dbReference type="Gene3D" id="3.30.70.1450">
    <property type="entry name" value="Regulator of K+ conductance, C-terminal domain"/>
    <property type="match status" value="2"/>
</dbReference>
<dbReference type="RefSeq" id="WP_246130540.1">
    <property type="nucleotide sequence ID" value="NZ_BJXB01000003.1"/>
</dbReference>
<evidence type="ECO:0000256" key="5">
    <source>
        <dbReference type="ARBA" id="ARBA00022989"/>
    </source>
</evidence>
<keyword evidence="2" id="KW-0813">Transport</keyword>
<evidence type="ECO:0000256" key="6">
    <source>
        <dbReference type="ARBA" id="ARBA00023136"/>
    </source>
</evidence>
<sequence length="582" mass="63317">MGTEQLLMLVLLVVALVFFSTELLAVDVTALLILALLVLFGLIKPDEAFQSFGSETVVVIAGLFVLTRALLKTGVIENIGSALQRYLGKKVKWVLRMMLAVIAGISGFVSNTATAAVFLPFMLSLTRRLNLNPSKTLMPLAFASILGGTITVIGTSTNLVVSGILPKFKQESFGFFELAWIGVPMTLIGLAYLWFVAPRLLPERSTDIGTNYQLRDYLADLTLPEGHAYHHKTLRETGLGEQYQLWVLAVRRGDKVIQSPGADFIVLTGDTLLLEGSSANLMRVKSALGLVTKAEENIAPSQLKLVELLVMPRSPLLGRTLKEYGFREKYGCTVLGFHRLEKTVIAPVARTRFQVGDVLLVQGTPEQTDRLKSNFVLIDDVSETVREHRKAPLAVLGFLFPIVMGASGLMPFSSAILISVVVMLIFRVVSPEESYSTIEWPVLALIAAMLAFGVAFQDTGTAEAIAGYLADWVKPIGPYGILAAFYILTVVLTQPMSNQAAALVVLPLAIGVANELGYNPRTFAVAITIAASNSFITPLEPASLLVFGPGRYKFIDFVKVGLPLTLLAFVLGMVIIPWKWPF</sequence>
<evidence type="ECO:0000256" key="7">
    <source>
        <dbReference type="SAM" id="Phobius"/>
    </source>
</evidence>
<feature type="transmembrane region" description="Helical" evidence="7">
    <location>
        <begin position="438"/>
        <end position="456"/>
    </location>
</feature>
<comment type="caution">
    <text evidence="9">The sequence shown here is derived from an EMBL/GenBank/DDBJ whole genome shotgun (WGS) entry which is preliminary data.</text>
</comment>
<dbReference type="InterPro" id="IPR036721">
    <property type="entry name" value="RCK_C_sf"/>
</dbReference>
<dbReference type="Proteomes" id="UP000321306">
    <property type="component" value="Unassembled WGS sequence"/>
</dbReference>
<gene>
    <name evidence="9" type="ORF">DC3_08010</name>
</gene>
<feature type="transmembrane region" description="Helical" evidence="7">
    <location>
        <begin position="476"/>
        <end position="493"/>
    </location>
</feature>
<keyword evidence="5 7" id="KW-1133">Transmembrane helix</keyword>
<dbReference type="GO" id="GO:0006813">
    <property type="term" value="P:potassium ion transport"/>
    <property type="evidence" value="ECO:0007669"/>
    <property type="project" value="InterPro"/>
</dbReference>
<dbReference type="Pfam" id="PF02080">
    <property type="entry name" value="TrkA_C"/>
    <property type="match status" value="2"/>
</dbReference>
<feature type="transmembrane region" description="Helical" evidence="7">
    <location>
        <begin position="500"/>
        <end position="517"/>
    </location>
</feature>
<evidence type="ECO:0000256" key="3">
    <source>
        <dbReference type="ARBA" id="ARBA00022692"/>
    </source>
</evidence>
<dbReference type="PANTHER" id="PTHR43652:SF2">
    <property type="entry name" value="BASIC AMINO ACID ANTIPORTER YFCC-RELATED"/>
    <property type="match status" value="1"/>
</dbReference>
<feature type="transmembrane region" description="Helical" evidence="7">
    <location>
        <begin position="393"/>
        <end position="426"/>
    </location>
</feature>